<dbReference type="HAMAP" id="MF_00222">
    <property type="entry name" value="Shikimate_DH_AroE"/>
    <property type="match status" value="1"/>
</dbReference>
<dbReference type="InterPro" id="IPR013708">
    <property type="entry name" value="Shikimate_DH-bd_N"/>
</dbReference>
<comment type="similarity">
    <text evidence="8">Belongs to the shikimate dehydrogenase family.</text>
</comment>
<feature type="binding site" evidence="8">
    <location>
        <position position="68"/>
    </location>
    <ligand>
        <name>shikimate</name>
        <dbReference type="ChEBI" id="CHEBI:36208"/>
    </ligand>
</feature>
<feature type="binding site" evidence="8">
    <location>
        <position position="252"/>
    </location>
    <ligand>
        <name>shikimate</name>
        <dbReference type="ChEBI" id="CHEBI:36208"/>
    </ligand>
</feature>
<evidence type="ECO:0000256" key="3">
    <source>
        <dbReference type="ARBA" id="ARBA00022605"/>
    </source>
</evidence>
<evidence type="ECO:0000256" key="4">
    <source>
        <dbReference type="ARBA" id="ARBA00022857"/>
    </source>
</evidence>
<organism evidence="12 13">
    <name type="scientific">Marinomonas phaeophyticola</name>
    <dbReference type="NCBI Taxonomy" id="3004091"/>
    <lineage>
        <taxon>Bacteria</taxon>
        <taxon>Pseudomonadati</taxon>
        <taxon>Pseudomonadota</taxon>
        <taxon>Gammaproteobacteria</taxon>
        <taxon>Oceanospirillales</taxon>
        <taxon>Oceanospirillaceae</taxon>
        <taxon>Marinomonas</taxon>
    </lineage>
</organism>
<dbReference type="EMBL" id="JAPUBN010000015">
    <property type="protein sequence ID" value="MCZ2721867.1"/>
    <property type="molecule type" value="Genomic_DNA"/>
</dbReference>
<comment type="caution">
    <text evidence="8">Lacks conserved residue(s) required for the propagation of feature annotation.</text>
</comment>
<dbReference type="InterPro" id="IPR046346">
    <property type="entry name" value="Aminoacid_DH-like_N_sf"/>
</dbReference>
<feature type="active site" description="Proton acceptor" evidence="8">
    <location>
        <position position="72"/>
    </location>
</feature>
<evidence type="ECO:0000313" key="13">
    <source>
        <dbReference type="Proteomes" id="UP001149719"/>
    </source>
</evidence>
<dbReference type="PANTHER" id="PTHR21089:SF1">
    <property type="entry name" value="BIFUNCTIONAL 3-DEHYDROQUINATE DEHYDRATASE_SHIKIMATE DEHYDROGENASE, CHLOROPLASTIC"/>
    <property type="match status" value="1"/>
</dbReference>
<dbReference type="InterPro" id="IPR011342">
    <property type="entry name" value="Shikimate_DH"/>
</dbReference>
<dbReference type="RefSeq" id="WP_269125017.1">
    <property type="nucleotide sequence ID" value="NZ_JAPUBN010000015.1"/>
</dbReference>
<dbReference type="InterPro" id="IPR041121">
    <property type="entry name" value="SDH_C"/>
</dbReference>
<dbReference type="Pfam" id="PF08501">
    <property type="entry name" value="Shikimate_dh_N"/>
    <property type="match status" value="1"/>
</dbReference>
<dbReference type="InterPro" id="IPR006151">
    <property type="entry name" value="Shikm_DH/Glu-tRNA_Rdtase"/>
</dbReference>
<evidence type="ECO:0000256" key="1">
    <source>
        <dbReference type="ARBA" id="ARBA00004871"/>
    </source>
</evidence>
<comment type="caution">
    <text evidence="12">The sequence shown here is derived from an EMBL/GenBank/DDBJ whole genome shotgun (WGS) entry which is preliminary data.</text>
</comment>
<proteinExistence type="inferred from homology"/>
<evidence type="ECO:0000259" key="9">
    <source>
        <dbReference type="Pfam" id="PF01488"/>
    </source>
</evidence>
<evidence type="ECO:0000256" key="2">
    <source>
        <dbReference type="ARBA" id="ARBA00012962"/>
    </source>
</evidence>
<feature type="binding site" evidence="8">
    <location>
        <position position="93"/>
    </location>
    <ligand>
        <name>shikimate</name>
        <dbReference type="ChEBI" id="CHEBI:36208"/>
    </ligand>
</feature>
<comment type="catalytic activity">
    <reaction evidence="7 8">
        <text>shikimate + NADP(+) = 3-dehydroshikimate + NADPH + H(+)</text>
        <dbReference type="Rhea" id="RHEA:17737"/>
        <dbReference type="ChEBI" id="CHEBI:15378"/>
        <dbReference type="ChEBI" id="CHEBI:16630"/>
        <dbReference type="ChEBI" id="CHEBI:36208"/>
        <dbReference type="ChEBI" id="CHEBI:57783"/>
        <dbReference type="ChEBI" id="CHEBI:58349"/>
        <dbReference type="EC" id="1.1.1.25"/>
    </reaction>
</comment>
<evidence type="ECO:0000256" key="6">
    <source>
        <dbReference type="ARBA" id="ARBA00023141"/>
    </source>
</evidence>
<dbReference type="GO" id="GO:0004764">
    <property type="term" value="F:shikimate 3-dehydrogenase (NADP+) activity"/>
    <property type="evidence" value="ECO:0007669"/>
    <property type="project" value="UniProtKB-EC"/>
</dbReference>
<gene>
    <name evidence="8 12" type="primary">aroE</name>
    <name evidence="12" type="ORF">O1D97_09450</name>
</gene>
<dbReference type="InterPro" id="IPR036291">
    <property type="entry name" value="NAD(P)-bd_dom_sf"/>
</dbReference>
<comment type="subunit">
    <text evidence="8">Homodimer.</text>
</comment>
<feature type="binding site" evidence="8">
    <location>
        <position position="245"/>
    </location>
    <ligand>
        <name>NADP(+)</name>
        <dbReference type="ChEBI" id="CHEBI:58349"/>
    </ligand>
</feature>
<evidence type="ECO:0000259" key="11">
    <source>
        <dbReference type="Pfam" id="PF18317"/>
    </source>
</evidence>
<evidence type="ECO:0000256" key="8">
    <source>
        <dbReference type="HAMAP-Rule" id="MF_00222"/>
    </source>
</evidence>
<protein>
    <recommendedName>
        <fullName evidence="2 8">Shikimate dehydrogenase (NADP(+))</fullName>
        <shortName evidence="8">SDH</shortName>
        <ecNumber evidence="2 8">1.1.1.25</ecNumber>
    </recommendedName>
</protein>
<comment type="function">
    <text evidence="8">Involved in the biosynthesis of the chorismate, which leads to the biosynthesis of aromatic amino acids. Catalyzes the reversible NADPH linked reduction of 3-dehydroshikimate (DHSA) to yield shikimate (SA).</text>
</comment>
<dbReference type="Proteomes" id="UP001149719">
    <property type="component" value="Unassembled WGS sequence"/>
</dbReference>
<keyword evidence="5 8" id="KW-0560">Oxidoreductase</keyword>
<dbReference type="EC" id="1.1.1.25" evidence="2 8"/>
<sequence>MTKTSIERDQYGVFGNPIEHSKSPVIHHFFAELTQQPIQYSKFLGDLDSFEQQVKTFFEQGGKGLNVTVPFKERAFQLCDVLSSRAQQAGAVNTLLIGKNGDIFGDTTDGVGMIRDICDNHSQSLTDKRVLVLGAGGAVRGILEPLRDAGPSTIVVANRTLSKAQALADHFHKQTTPITASAFETLEGHFDVIINGTSASLDGDLPPLPDSVIKTGTWCYDMMYGKEPTVFLKWAQTLGANGSDGLGMLVEQAAESFYLWRMQRPDTCLLIQKMRDDLS</sequence>
<name>A0ABT4JU23_9GAMM</name>
<evidence type="ECO:0000256" key="5">
    <source>
        <dbReference type="ARBA" id="ARBA00023002"/>
    </source>
</evidence>
<keyword evidence="4 8" id="KW-0521">NADP</keyword>
<dbReference type="InterPro" id="IPR022893">
    <property type="entry name" value="Shikimate_DH_fam"/>
</dbReference>
<keyword evidence="13" id="KW-1185">Reference proteome</keyword>
<feature type="binding site" evidence="8">
    <location>
        <position position="109"/>
    </location>
    <ligand>
        <name>shikimate</name>
        <dbReference type="ChEBI" id="CHEBI:36208"/>
    </ligand>
</feature>
<accession>A0ABT4JU23</accession>
<dbReference type="SUPFAM" id="SSF51735">
    <property type="entry name" value="NAD(P)-binding Rossmann-fold domains"/>
    <property type="match status" value="1"/>
</dbReference>
<feature type="binding site" evidence="8">
    <location>
        <begin position="134"/>
        <end position="138"/>
    </location>
    <ligand>
        <name>NADP(+)</name>
        <dbReference type="ChEBI" id="CHEBI:58349"/>
    </ligand>
</feature>
<feature type="domain" description="SDH C-terminal" evidence="11">
    <location>
        <begin position="245"/>
        <end position="265"/>
    </location>
</feature>
<keyword evidence="3 8" id="KW-0028">Amino-acid biosynthesis</keyword>
<dbReference type="NCBIfam" id="NF001310">
    <property type="entry name" value="PRK00258.1-2"/>
    <property type="match status" value="1"/>
</dbReference>
<dbReference type="SUPFAM" id="SSF53223">
    <property type="entry name" value="Aminoacid dehydrogenase-like, N-terminal domain"/>
    <property type="match status" value="1"/>
</dbReference>
<dbReference type="Pfam" id="PF01488">
    <property type="entry name" value="Shikimate_DH"/>
    <property type="match status" value="1"/>
</dbReference>
<dbReference type="Gene3D" id="3.40.50.10860">
    <property type="entry name" value="Leucine Dehydrogenase, chain A, domain 1"/>
    <property type="match status" value="1"/>
</dbReference>
<keyword evidence="6 8" id="KW-0057">Aromatic amino acid biosynthesis</keyword>
<dbReference type="PANTHER" id="PTHR21089">
    <property type="entry name" value="SHIKIMATE DEHYDROGENASE"/>
    <property type="match status" value="1"/>
</dbReference>
<feature type="binding site" evidence="8">
    <location>
        <begin position="158"/>
        <end position="163"/>
    </location>
    <ligand>
        <name>NADP(+)</name>
        <dbReference type="ChEBI" id="CHEBI:58349"/>
    </ligand>
</feature>
<reference evidence="12" key="1">
    <citation type="submission" date="2022-12" db="EMBL/GenBank/DDBJ databases">
        <title>Marinomonas 15G1-11 sp. nov, isolated from marine algae.</title>
        <authorList>
            <person name="Butt M."/>
            <person name="Choi D.G."/>
            <person name="Kim J.M."/>
            <person name="Lee J.K."/>
            <person name="Baek J.H."/>
            <person name="Jeon C.O."/>
        </authorList>
    </citation>
    <scope>NUCLEOTIDE SEQUENCE</scope>
    <source>
        <strain evidence="12">15G1-11</strain>
    </source>
</reference>
<dbReference type="CDD" id="cd01065">
    <property type="entry name" value="NAD_bind_Shikimate_DH"/>
    <property type="match status" value="1"/>
</dbReference>
<evidence type="ECO:0000313" key="12">
    <source>
        <dbReference type="EMBL" id="MCZ2721867.1"/>
    </source>
</evidence>
<feature type="domain" description="Quinate/shikimate 5-dehydrogenase/glutamyl-tRNA reductase" evidence="9">
    <location>
        <begin position="121"/>
        <end position="200"/>
    </location>
</feature>
<feature type="binding site" evidence="8">
    <location>
        <begin position="21"/>
        <end position="23"/>
    </location>
    <ligand>
        <name>shikimate</name>
        <dbReference type="ChEBI" id="CHEBI:36208"/>
    </ligand>
</feature>
<dbReference type="Pfam" id="PF18317">
    <property type="entry name" value="SDH_C"/>
    <property type="match status" value="1"/>
</dbReference>
<feature type="domain" description="Shikimate dehydrogenase substrate binding N-terminal" evidence="10">
    <location>
        <begin position="13"/>
        <end position="95"/>
    </location>
</feature>
<dbReference type="NCBIfam" id="TIGR00507">
    <property type="entry name" value="aroE"/>
    <property type="match status" value="1"/>
</dbReference>
<dbReference type="Gene3D" id="3.40.50.720">
    <property type="entry name" value="NAD(P)-binding Rossmann-like Domain"/>
    <property type="match status" value="1"/>
</dbReference>
<evidence type="ECO:0000259" key="10">
    <source>
        <dbReference type="Pfam" id="PF08501"/>
    </source>
</evidence>
<comment type="pathway">
    <text evidence="1 8">Metabolic intermediate biosynthesis; chorismate biosynthesis; chorismate from D-erythrose 4-phosphate and phosphoenolpyruvate: step 4/7.</text>
</comment>
<evidence type="ECO:0000256" key="7">
    <source>
        <dbReference type="ARBA" id="ARBA00049442"/>
    </source>
</evidence>
<feature type="binding site" evidence="8">
    <location>
        <position position="222"/>
    </location>
    <ligand>
        <name>NADP(+)</name>
        <dbReference type="ChEBI" id="CHEBI:58349"/>
    </ligand>
</feature>
<feature type="binding site" evidence="8">
    <location>
        <position position="224"/>
    </location>
    <ligand>
        <name>shikimate</name>
        <dbReference type="ChEBI" id="CHEBI:36208"/>
    </ligand>
</feature>